<feature type="transmembrane region" description="Helical" evidence="1">
    <location>
        <begin position="115"/>
        <end position="133"/>
    </location>
</feature>
<reference evidence="2" key="1">
    <citation type="submission" date="2024-05" db="EMBL/GenBank/DDBJ databases">
        <authorList>
            <person name="Kim S."/>
            <person name="Heo J."/>
            <person name="Choi H."/>
            <person name="Choi Y."/>
            <person name="Kwon S.-W."/>
            <person name="Kim Y."/>
        </authorList>
    </citation>
    <scope>NUCLEOTIDE SEQUENCE</scope>
    <source>
        <strain evidence="2">KACC 23698</strain>
    </source>
</reference>
<gene>
    <name evidence="2" type="ORF">ABEG18_02660</name>
</gene>
<feature type="transmembrane region" description="Helical" evidence="1">
    <location>
        <begin position="139"/>
        <end position="156"/>
    </location>
</feature>
<name>A0AAU7JI06_9HYPH</name>
<feature type="transmembrane region" description="Helical" evidence="1">
    <location>
        <begin position="288"/>
        <end position="310"/>
    </location>
</feature>
<evidence type="ECO:0000256" key="1">
    <source>
        <dbReference type="SAM" id="Phobius"/>
    </source>
</evidence>
<dbReference type="EMBL" id="CP157484">
    <property type="protein sequence ID" value="XBO39704.1"/>
    <property type="molecule type" value="Genomic_DNA"/>
</dbReference>
<feature type="transmembrane region" description="Helical" evidence="1">
    <location>
        <begin position="163"/>
        <end position="185"/>
    </location>
</feature>
<dbReference type="InterPro" id="IPR004711">
    <property type="entry name" value="Benzoate_Transporter"/>
</dbReference>
<accession>A0AAU7JI06</accession>
<feature type="transmembrane region" description="Helical" evidence="1">
    <location>
        <begin position="241"/>
        <end position="268"/>
    </location>
</feature>
<dbReference type="RefSeq" id="WP_406856551.1">
    <property type="nucleotide sequence ID" value="NZ_CP157484.1"/>
</dbReference>
<evidence type="ECO:0000313" key="2">
    <source>
        <dbReference type="EMBL" id="XBO39704.1"/>
    </source>
</evidence>
<dbReference type="GO" id="GO:0042925">
    <property type="term" value="F:benzoate transmembrane transporter activity"/>
    <property type="evidence" value="ECO:0007669"/>
    <property type="project" value="InterPro"/>
</dbReference>
<keyword evidence="1" id="KW-0472">Membrane</keyword>
<feature type="transmembrane region" description="Helical" evidence="1">
    <location>
        <begin position="317"/>
        <end position="335"/>
    </location>
</feature>
<dbReference type="Pfam" id="PF03594">
    <property type="entry name" value="BenE"/>
    <property type="match status" value="1"/>
</dbReference>
<feature type="transmembrane region" description="Helical" evidence="1">
    <location>
        <begin position="205"/>
        <end position="229"/>
    </location>
</feature>
<keyword evidence="1" id="KW-1133">Transmembrane helix</keyword>
<dbReference type="PANTHER" id="PTHR30199:SF0">
    <property type="entry name" value="INNER MEMBRANE PROTEIN YDCO"/>
    <property type="match status" value="1"/>
</dbReference>
<keyword evidence="1" id="KW-0812">Transmembrane</keyword>
<dbReference type="GO" id="GO:0005886">
    <property type="term" value="C:plasma membrane"/>
    <property type="evidence" value="ECO:0007669"/>
    <property type="project" value="TreeGrafter"/>
</dbReference>
<organism evidence="2">
    <name type="scientific">Alsobacter sp. KACC 23698</name>
    <dbReference type="NCBI Taxonomy" id="3149229"/>
    <lineage>
        <taxon>Bacteria</taxon>
        <taxon>Pseudomonadati</taxon>
        <taxon>Pseudomonadota</taxon>
        <taxon>Alphaproteobacteria</taxon>
        <taxon>Hyphomicrobiales</taxon>
        <taxon>Alsobacteraceae</taxon>
        <taxon>Alsobacter</taxon>
    </lineage>
</organism>
<dbReference type="NCBIfam" id="TIGR00843">
    <property type="entry name" value="benE"/>
    <property type="match status" value="1"/>
</dbReference>
<dbReference type="AlphaFoldDB" id="A0AAU7JI06"/>
<proteinExistence type="predicted"/>
<protein>
    <submittedName>
        <fullName evidence="2">Benzoate/H(+) symporter BenE family transporter</fullName>
    </submittedName>
</protein>
<dbReference type="PANTHER" id="PTHR30199">
    <property type="entry name" value="MFS FAMILY TRANSPORTER, PREDICTED SUBSTRATE BENZOATE"/>
    <property type="match status" value="1"/>
</dbReference>
<feature type="transmembrane region" description="Helical" evidence="1">
    <location>
        <begin position="355"/>
        <end position="376"/>
    </location>
</feature>
<sequence length="387" mass="38463">MRLSVVVSAVVAALVGFGGTLAIVVSAAKAVGADAAQTSSWVTGLCLAMAATSTILSLRHRIPIITAWSTPGAALLAATAAPIGMPAAVGAFLAAGALILLTAAFRPLGALIGRIPTPVAAAMLAGVLIRFVLATFESAQHAPALVWPLVGLFLAARLLSPSWAVLAVLGAGAALSFALGITGPMPDRLGLTTVTPIAPAFEPSVLIGIGLPLYLVTTASQNLPGFAVLKAAGYAAPARSILGVTGLASVLTAFLGAHTSNLAAITAALCTGPDAHPDPDKRWMTGPFYGLTYLVFAAFGASLVAIFAALPGDLVKTVAGLALLGPLTGALSGALSDEKDRFAAVLTLAVTASGYAAFGVGSAFWGLAAGLAAVTLDGLARAWRGRS</sequence>
<feature type="transmembrane region" description="Helical" evidence="1">
    <location>
        <begin position="89"/>
        <end position="108"/>
    </location>
</feature>